<dbReference type="InterPro" id="IPR041698">
    <property type="entry name" value="Methyltransf_25"/>
</dbReference>
<evidence type="ECO:0000259" key="1">
    <source>
        <dbReference type="Pfam" id="PF13649"/>
    </source>
</evidence>
<dbReference type="Gene3D" id="2.20.25.110">
    <property type="entry name" value="S-adenosyl-L-methionine-dependent methyltransferases"/>
    <property type="match status" value="1"/>
</dbReference>
<accession>F0SNV0</accession>
<dbReference type="KEGG" id="pbs:Plabr_2425"/>
<keyword evidence="2" id="KW-0489">Methyltransferase</keyword>
<sequence length="263" mass="30738">MSLEQISGHLYDFPKYYDLVFGSDWKAEFDFLKDCFEKFAKRPVKRVFEPACGTGRLMYKLANDGYEVAGNDLNEKAVDFCNERLKRHGHEGTAVVGDMSDFTVKKKYDAAFNLINSFRHLKTEKEAVGHFRCIADALYKGGIFILGIHLNPEDVGDDYEAEEEWSARRGNLQVNTRLWSMNYDPKTRTEQIGFQYDVYTPSKQFSIVDQTVFRCYTRKHMKSLMKKVPELELIETYDFHYDIDDPIEVDPDTEDVVYVFRKK</sequence>
<dbReference type="Pfam" id="PF13649">
    <property type="entry name" value="Methyltransf_25"/>
    <property type="match status" value="1"/>
</dbReference>
<dbReference type="Gene3D" id="3.40.50.150">
    <property type="entry name" value="Vaccinia Virus protein VP39"/>
    <property type="match status" value="1"/>
</dbReference>
<keyword evidence="2" id="KW-0808">Transferase</keyword>
<dbReference type="RefSeq" id="WP_013628750.1">
    <property type="nucleotide sequence ID" value="NC_015174.1"/>
</dbReference>
<evidence type="ECO:0000313" key="3">
    <source>
        <dbReference type="Proteomes" id="UP000006860"/>
    </source>
</evidence>
<dbReference type="Proteomes" id="UP000006860">
    <property type="component" value="Chromosome"/>
</dbReference>
<dbReference type="SUPFAM" id="SSF53335">
    <property type="entry name" value="S-adenosyl-L-methionine-dependent methyltransferases"/>
    <property type="match status" value="1"/>
</dbReference>
<reference evidence="3" key="1">
    <citation type="submission" date="2011-02" db="EMBL/GenBank/DDBJ databases">
        <title>The complete genome of Planctomyces brasiliensis DSM 5305.</title>
        <authorList>
            <person name="Lucas S."/>
            <person name="Copeland A."/>
            <person name="Lapidus A."/>
            <person name="Bruce D."/>
            <person name="Goodwin L."/>
            <person name="Pitluck S."/>
            <person name="Kyrpides N."/>
            <person name="Mavromatis K."/>
            <person name="Pagani I."/>
            <person name="Ivanova N."/>
            <person name="Ovchinnikova G."/>
            <person name="Lu M."/>
            <person name="Detter J.C."/>
            <person name="Han C."/>
            <person name="Land M."/>
            <person name="Hauser L."/>
            <person name="Markowitz V."/>
            <person name="Cheng J.-F."/>
            <person name="Hugenholtz P."/>
            <person name="Woyke T."/>
            <person name="Wu D."/>
            <person name="Tindall B."/>
            <person name="Pomrenke H.G."/>
            <person name="Brambilla E."/>
            <person name="Klenk H.-P."/>
            <person name="Eisen J.A."/>
        </authorList>
    </citation>
    <scope>NUCLEOTIDE SEQUENCE [LARGE SCALE GENOMIC DNA]</scope>
    <source>
        <strain evidence="3">ATCC 49424 / DSM 5305 / JCM 21570 / NBRC 103401 / IFAM 1448</strain>
    </source>
</reference>
<dbReference type="GO" id="GO:0008168">
    <property type="term" value="F:methyltransferase activity"/>
    <property type="evidence" value="ECO:0007669"/>
    <property type="project" value="UniProtKB-KW"/>
</dbReference>
<dbReference type="STRING" id="756272.Plabr_2425"/>
<dbReference type="EMBL" id="CP002546">
    <property type="protein sequence ID" value="ADY60026.1"/>
    <property type="molecule type" value="Genomic_DNA"/>
</dbReference>
<keyword evidence="3" id="KW-1185">Reference proteome</keyword>
<dbReference type="GO" id="GO:0032259">
    <property type="term" value="P:methylation"/>
    <property type="evidence" value="ECO:0007669"/>
    <property type="project" value="UniProtKB-KW"/>
</dbReference>
<dbReference type="CDD" id="cd02440">
    <property type="entry name" value="AdoMet_MTases"/>
    <property type="match status" value="1"/>
</dbReference>
<gene>
    <name evidence="2" type="ordered locus">Plabr_2425</name>
</gene>
<evidence type="ECO:0000313" key="2">
    <source>
        <dbReference type="EMBL" id="ADY60026.1"/>
    </source>
</evidence>
<organism evidence="2 3">
    <name type="scientific">Rubinisphaera brasiliensis (strain ATCC 49424 / DSM 5305 / JCM 21570 / IAM 15109 / NBRC 103401 / IFAM 1448)</name>
    <name type="common">Planctomyces brasiliensis</name>
    <dbReference type="NCBI Taxonomy" id="756272"/>
    <lineage>
        <taxon>Bacteria</taxon>
        <taxon>Pseudomonadati</taxon>
        <taxon>Planctomycetota</taxon>
        <taxon>Planctomycetia</taxon>
        <taxon>Planctomycetales</taxon>
        <taxon>Planctomycetaceae</taxon>
        <taxon>Rubinisphaera</taxon>
    </lineage>
</organism>
<dbReference type="eggNOG" id="COG0500">
    <property type="taxonomic scope" value="Bacteria"/>
</dbReference>
<dbReference type="HOGENOM" id="CLU_1048325_0_0_0"/>
<dbReference type="AlphaFoldDB" id="F0SNV0"/>
<dbReference type="InterPro" id="IPR029063">
    <property type="entry name" value="SAM-dependent_MTases_sf"/>
</dbReference>
<name>F0SNV0_RUBBR</name>
<protein>
    <submittedName>
        <fullName evidence="2">Methyltransferase type 11</fullName>
    </submittedName>
</protein>
<proteinExistence type="predicted"/>
<feature type="domain" description="Methyltransferase" evidence="1">
    <location>
        <begin position="47"/>
        <end position="142"/>
    </location>
</feature>